<dbReference type="InterPro" id="IPR001279">
    <property type="entry name" value="Metallo-B-lactamas"/>
</dbReference>
<organism evidence="4 5">
    <name type="scientific">Botryobasidium botryosum (strain FD-172 SS1)</name>
    <dbReference type="NCBI Taxonomy" id="930990"/>
    <lineage>
        <taxon>Eukaryota</taxon>
        <taxon>Fungi</taxon>
        <taxon>Dikarya</taxon>
        <taxon>Basidiomycota</taxon>
        <taxon>Agaricomycotina</taxon>
        <taxon>Agaricomycetes</taxon>
        <taxon>Cantharellales</taxon>
        <taxon>Botryobasidiaceae</taxon>
        <taxon>Botryobasidium</taxon>
    </lineage>
</organism>
<dbReference type="InParanoid" id="A0A067MP44"/>
<dbReference type="Proteomes" id="UP000027195">
    <property type="component" value="Unassembled WGS sequence"/>
</dbReference>
<dbReference type="InterPro" id="IPR036866">
    <property type="entry name" value="RibonucZ/Hydroxyglut_hydro"/>
</dbReference>
<accession>A0A067MP44</accession>
<dbReference type="GO" id="GO:0070292">
    <property type="term" value="P:N-acylphosphatidylethanolamine metabolic process"/>
    <property type="evidence" value="ECO:0007669"/>
    <property type="project" value="TreeGrafter"/>
</dbReference>
<evidence type="ECO:0000256" key="2">
    <source>
        <dbReference type="SAM" id="MobiDB-lite"/>
    </source>
</evidence>
<gene>
    <name evidence="4" type="ORF">BOTBODRAFT_66824</name>
</gene>
<dbReference type="OrthoDB" id="332863at2759"/>
<evidence type="ECO:0000313" key="4">
    <source>
        <dbReference type="EMBL" id="KDQ13326.1"/>
    </source>
</evidence>
<reference evidence="5" key="1">
    <citation type="journal article" date="2014" name="Proc. Natl. Acad. Sci. U.S.A.">
        <title>Extensive sampling of basidiomycete genomes demonstrates inadequacy of the white-rot/brown-rot paradigm for wood decay fungi.</title>
        <authorList>
            <person name="Riley R."/>
            <person name="Salamov A.A."/>
            <person name="Brown D.W."/>
            <person name="Nagy L.G."/>
            <person name="Floudas D."/>
            <person name="Held B.W."/>
            <person name="Levasseur A."/>
            <person name="Lombard V."/>
            <person name="Morin E."/>
            <person name="Otillar R."/>
            <person name="Lindquist E.A."/>
            <person name="Sun H."/>
            <person name="LaButti K.M."/>
            <person name="Schmutz J."/>
            <person name="Jabbour D."/>
            <person name="Luo H."/>
            <person name="Baker S.E."/>
            <person name="Pisabarro A.G."/>
            <person name="Walton J.D."/>
            <person name="Blanchette R.A."/>
            <person name="Henrissat B."/>
            <person name="Martin F."/>
            <person name="Cullen D."/>
            <person name="Hibbett D.S."/>
            <person name="Grigoriev I.V."/>
        </authorList>
    </citation>
    <scope>NUCLEOTIDE SEQUENCE [LARGE SCALE GENOMIC DNA]</scope>
    <source>
        <strain evidence="5">FD-172 SS1</strain>
    </source>
</reference>
<dbReference type="InterPro" id="IPR024884">
    <property type="entry name" value="NAPE-PLD"/>
</dbReference>
<evidence type="ECO:0000259" key="3">
    <source>
        <dbReference type="Pfam" id="PF12706"/>
    </source>
</evidence>
<dbReference type="GO" id="GO:0070290">
    <property type="term" value="F:N-acylphosphatidylethanolamine-specific phospholipase D activity"/>
    <property type="evidence" value="ECO:0007669"/>
    <property type="project" value="InterPro"/>
</dbReference>
<dbReference type="SUPFAM" id="SSF56281">
    <property type="entry name" value="Metallo-hydrolase/oxidoreductase"/>
    <property type="match status" value="1"/>
</dbReference>
<dbReference type="STRING" id="930990.A0A067MP44"/>
<dbReference type="GO" id="GO:0070291">
    <property type="term" value="P:N-acylethanolamine metabolic process"/>
    <property type="evidence" value="ECO:0007669"/>
    <property type="project" value="TreeGrafter"/>
</dbReference>
<dbReference type="PIRSF" id="PIRSF038896">
    <property type="entry name" value="NAPE-PLD"/>
    <property type="match status" value="1"/>
</dbReference>
<feature type="domain" description="Metallo-beta-lactamase" evidence="3">
    <location>
        <begin position="121"/>
        <end position="379"/>
    </location>
</feature>
<feature type="region of interest" description="Disordered" evidence="2">
    <location>
        <begin position="68"/>
        <end position="88"/>
    </location>
</feature>
<proteinExistence type="predicted"/>
<dbReference type="GO" id="GO:0008270">
    <property type="term" value="F:zinc ion binding"/>
    <property type="evidence" value="ECO:0007669"/>
    <property type="project" value="InterPro"/>
</dbReference>
<dbReference type="Gene3D" id="3.60.15.10">
    <property type="entry name" value="Ribonuclease Z/Hydroxyacylglutathione hydrolase-like"/>
    <property type="match status" value="1"/>
</dbReference>
<evidence type="ECO:0000313" key="5">
    <source>
        <dbReference type="Proteomes" id="UP000027195"/>
    </source>
</evidence>
<dbReference type="PANTHER" id="PTHR15032">
    <property type="entry name" value="N-ACYL-PHOSPHATIDYLETHANOLAMINE-HYDROLYZING PHOSPHOLIPASE D"/>
    <property type="match status" value="1"/>
</dbReference>
<dbReference type="HOGENOM" id="CLU_020884_2_0_1"/>
<dbReference type="EMBL" id="KL198044">
    <property type="protein sequence ID" value="KDQ13326.1"/>
    <property type="molecule type" value="Genomic_DNA"/>
</dbReference>
<feature type="binding site" evidence="1">
    <location>
        <position position="356"/>
    </location>
    <ligand>
        <name>an N-acyl-1,2-diacyl-sn-glycero-3-phosphoethanolamine</name>
        <dbReference type="ChEBI" id="CHEBI:62537"/>
    </ligand>
</feature>
<feature type="compositionally biased region" description="Polar residues" evidence="2">
    <location>
        <begin position="76"/>
        <end position="85"/>
    </location>
</feature>
<evidence type="ECO:0000256" key="1">
    <source>
        <dbReference type="PIRSR" id="PIRSR038896-50"/>
    </source>
</evidence>
<dbReference type="GO" id="GO:0005737">
    <property type="term" value="C:cytoplasm"/>
    <property type="evidence" value="ECO:0007669"/>
    <property type="project" value="TreeGrafter"/>
</dbReference>
<dbReference type="Pfam" id="PF12706">
    <property type="entry name" value="Lactamase_B_2"/>
    <property type="match status" value="1"/>
</dbReference>
<feature type="binding site" evidence="1">
    <location>
        <position position="166"/>
    </location>
    <ligand>
        <name>an N-acyl-1,2-diacyl-sn-glycero-3-phosphoethanolamine</name>
        <dbReference type="ChEBI" id="CHEBI:62537"/>
    </ligand>
</feature>
<name>A0A067MP44_BOTB1</name>
<dbReference type="PANTHER" id="PTHR15032:SF4">
    <property type="entry name" value="N-ACYL-PHOSPHATIDYLETHANOLAMINE-HYDROLYZING PHOSPHOLIPASE D"/>
    <property type="match status" value="1"/>
</dbReference>
<sequence>MPARLARIIARTVVVAIPASKNNDPPASRPLHHLNNSKSLFRNPWPSFRDMSMSERHRRMVKEHFRNTPIPVPTDIKTQIPSQKPTWGASADPKAIKATWLGHACFLVELPTPEGASRGPRILFDPALSHRCSPTQYFGPARFTDVPCKMEEIPEVDVVVISHSHYDHLDTHSVSTLDKLYSPHVFAPIGNEKWFRNLPLAPERTHCLDWWQSRHVTVGLPAKPHPREGGEGGNSRAGHGLVETTFAITCTPCQHGSGRTLWDQSHSLWSSWAIEELGNGPLGSGAASAGGEMERERKKVWFAGDTGYKTVREGEDEETVAVCPAFKEIGDLFGGFDLALIPIGAYSPRELWSSLHLAPQDSVRVFQDVRAKRAIGMHWGTWTLTSESALEPPRRLQEECAKAGIKTFDVCALGETVVV</sequence>
<keyword evidence="5" id="KW-1185">Reference proteome</keyword>
<dbReference type="AlphaFoldDB" id="A0A067MP44"/>
<protein>
    <recommendedName>
        <fullName evidence="3">Metallo-beta-lactamase domain-containing protein</fullName>
    </recommendedName>
</protein>